<keyword evidence="4" id="KW-1185">Reference proteome</keyword>
<dbReference type="Gene3D" id="3.40.50.720">
    <property type="entry name" value="NAD(P)-binding Rossmann-like Domain"/>
    <property type="match status" value="1"/>
</dbReference>
<dbReference type="PANTHER" id="PTHR43580">
    <property type="entry name" value="OXIDOREDUCTASE GLYR1-RELATED"/>
    <property type="match status" value="1"/>
</dbReference>
<evidence type="ECO:0000259" key="2">
    <source>
        <dbReference type="Pfam" id="PF09130"/>
    </source>
</evidence>
<feature type="domain" description="Phosphogluconate dehydrogenase NAD-binding putative C-terminal" evidence="2">
    <location>
        <begin position="190"/>
        <end position="259"/>
    </location>
</feature>
<gene>
    <name evidence="3" type="ORF">E9232_003502</name>
</gene>
<dbReference type="SUPFAM" id="SSF51735">
    <property type="entry name" value="NAD(P)-binding Rossmann-fold domains"/>
    <property type="match status" value="1"/>
</dbReference>
<reference evidence="3 4" key="1">
    <citation type="submission" date="2023-07" db="EMBL/GenBank/DDBJ databases">
        <title>Sorghum-associated microbial communities from plants grown in Nebraska, USA.</title>
        <authorList>
            <person name="Schachtman D."/>
        </authorList>
    </citation>
    <scope>NUCLEOTIDE SEQUENCE [LARGE SCALE GENOMIC DNA]</scope>
    <source>
        <strain evidence="3 4">584</strain>
    </source>
</reference>
<dbReference type="InterPro" id="IPR008927">
    <property type="entry name" value="6-PGluconate_DH-like_C_sf"/>
</dbReference>
<dbReference type="EMBL" id="JAVDPW010000006">
    <property type="protein sequence ID" value="MDR6290976.1"/>
    <property type="molecule type" value="Genomic_DNA"/>
</dbReference>
<organism evidence="3 4">
    <name type="scientific">Inquilinus ginsengisoli</name>
    <dbReference type="NCBI Taxonomy" id="363840"/>
    <lineage>
        <taxon>Bacteria</taxon>
        <taxon>Pseudomonadati</taxon>
        <taxon>Pseudomonadota</taxon>
        <taxon>Alphaproteobacteria</taxon>
        <taxon>Rhodospirillales</taxon>
        <taxon>Rhodospirillaceae</taxon>
        <taxon>Inquilinus</taxon>
    </lineage>
</organism>
<protein>
    <submittedName>
        <fullName evidence="3">3-hydroxyisobutyrate dehydrogenase-like beta-hydroxyacid dehydrogenase</fullName>
    </submittedName>
</protein>
<dbReference type="InterPro" id="IPR013328">
    <property type="entry name" value="6PGD_dom2"/>
</dbReference>
<feature type="domain" description="6-phosphogluconate dehydrogenase NADP-binding" evidence="1">
    <location>
        <begin position="4"/>
        <end position="123"/>
    </location>
</feature>
<dbReference type="Pfam" id="PF03446">
    <property type="entry name" value="NAD_binding_2"/>
    <property type="match status" value="1"/>
</dbReference>
<dbReference type="Gene3D" id="1.10.1040.10">
    <property type="entry name" value="N-(1-d-carboxylethyl)-l-norvaline Dehydrogenase, domain 2"/>
    <property type="match status" value="1"/>
</dbReference>
<dbReference type="InterPro" id="IPR015814">
    <property type="entry name" value="Pgluconate_DH_NAD-bd_C"/>
</dbReference>
<dbReference type="PANTHER" id="PTHR43580:SF2">
    <property type="entry name" value="CYTOKINE-LIKE NUCLEAR FACTOR N-PAC"/>
    <property type="match status" value="1"/>
</dbReference>
<dbReference type="RefSeq" id="WP_309795840.1">
    <property type="nucleotide sequence ID" value="NZ_JAVDPW010000006.1"/>
</dbReference>
<sequence>MSPTIAVIAPGAMGSGIARRLTEHGAAVPTLLDGRSAASRARAQAAGMQAADEAAVAGADIILSIVPPGEAAALAERLAPALRAATRKPVYVDCNAVNVDTVKAIAAIIAPTGSGFADGGIIGMPPVPGTPGPVLYLAGPAAKDLGVLAGLGLRIRVLDGPVGAASALKMSYAGITKGLTGLAAAMILAASRDGAAPALHAELAESQPQLLARFGKGLPDMYAKAYRWVAEMREIAGFLGPDDPARLIYEGMAGLFERLAADVAGEKQDIAALDAFLAIGKADAAA</sequence>
<accession>A0ABU1JQT5</accession>
<dbReference type="Pfam" id="PF09130">
    <property type="entry name" value="DUF1932"/>
    <property type="match status" value="1"/>
</dbReference>
<name>A0ABU1JQT5_9PROT</name>
<dbReference type="Proteomes" id="UP001262410">
    <property type="component" value="Unassembled WGS sequence"/>
</dbReference>
<proteinExistence type="predicted"/>
<dbReference type="InterPro" id="IPR051265">
    <property type="entry name" value="HIBADH-related_NP60_sf"/>
</dbReference>
<dbReference type="InterPro" id="IPR006115">
    <property type="entry name" value="6PGDH_NADP-bd"/>
</dbReference>
<dbReference type="InterPro" id="IPR036291">
    <property type="entry name" value="NAD(P)-bd_dom_sf"/>
</dbReference>
<evidence type="ECO:0000313" key="4">
    <source>
        <dbReference type="Proteomes" id="UP001262410"/>
    </source>
</evidence>
<evidence type="ECO:0000259" key="1">
    <source>
        <dbReference type="Pfam" id="PF03446"/>
    </source>
</evidence>
<comment type="caution">
    <text evidence="3">The sequence shown here is derived from an EMBL/GenBank/DDBJ whole genome shotgun (WGS) entry which is preliminary data.</text>
</comment>
<evidence type="ECO:0000313" key="3">
    <source>
        <dbReference type="EMBL" id="MDR6290976.1"/>
    </source>
</evidence>
<dbReference type="SUPFAM" id="SSF48179">
    <property type="entry name" value="6-phosphogluconate dehydrogenase C-terminal domain-like"/>
    <property type="match status" value="1"/>
</dbReference>